<organism evidence="5">
    <name type="scientific">Thelazia callipaeda</name>
    <name type="common">Oriental eyeworm</name>
    <name type="synonym">Parasitic nematode</name>
    <dbReference type="NCBI Taxonomy" id="103827"/>
    <lineage>
        <taxon>Eukaryota</taxon>
        <taxon>Metazoa</taxon>
        <taxon>Ecdysozoa</taxon>
        <taxon>Nematoda</taxon>
        <taxon>Chromadorea</taxon>
        <taxon>Rhabditida</taxon>
        <taxon>Spirurina</taxon>
        <taxon>Spiruromorpha</taxon>
        <taxon>Thelazioidea</taxon>
        <taxon>Thelaziidae</taxon>
        <taxon>Thelazia</taxon>
    </lineage>
</organism>
<accession>A0A158RC60</accession>
<evidence type="ECO:0000313" key="5">
    <source>
        <dbReference type="WBParaSite" id="TCLT_0000652801-mRNA-1"/>
    </source>
</evidence>
<dbReference type="Gene3D" id="2.130.10.10">
    <property type="entry name" value="YVTN repeat-like/Quinoprotein amine dehydrogenase"/>
    <property type="match status" value="2"/>
</dbReference>
<dbReference type="STRING" id="103827.A0A158RC60"/>
<gene>
    <name evidence="3" type="ORF">TCLT_LOCUS6517</name>
</gene>
<dbReference type="PANTHER" id="PTHR19848:SF8">
    <property type="entry name" value="F-BOX AND WD REPEAT DOMAIN CONTAINING 7"/>
    <property type="match status" value="1"/>
</dbReference>
<dbReference type="Pfam" id="PF00400">
    <property type="entry name" value="WD40"/>
    <property type="match status" value="1"/>
</dbReference>
<dbReference type="OrthoDB" id="2305498at2759"/>
<dbReference type="WBParaSite" id="TCLT_0000652801-mRNA-1">
    <property type="protein sequence ID" value="TCLT_0000652801-mRNA-1"/>
    <property type="gene ID" value="TCLT_0000652801"/>
</dbReference>
<dbReference type="SMART" id="SM00320">
    <property type="entry name" value="WD40"/>
    <property type="match status" value="4"/>
</dbReference>
<evidence type="ECO:0000313" key="3">
    <source>
        <dbReference type="EMBL" id="VDN03876.1"/>
    </source>
</evidence>
<dbReference type="EMBL" id="UYYF01004422">
    <property type="protein sequence ID" value="VDN03876.1"/>
    <property type="molecule type" value="Genomic_DNA"/>
</dbReference>
<evidence type="ECO:0000256" key="1">
    <source>
        <dbReference type="ARBA" id="ARBA00022574"/>
    </source>
</evidence>
<dbReference type="Proteomes" id="UP000276776">
    <property type="component" value="Unassembled WGS sequence"/>
</dbReference>
<evidence type="ECO:0000313" key="4">
    <source>
        <dbReference type="Proteomes" id="UP000276776"/>
    </source>
</evidence>
<keyword evidence="4" id="KW-1185">Reference proteome</keyword>
<protein>
    <submittedName>
        <fullName evidence="5">WD_REPEATS_REGION domain-containing protein</fullName>
    </submittedName>
</protein>
<keyword evidence="2" id="KW-0677">Repeat</keyword>
<reference evidence="5" key="1">
    <citation type="submission" date="2016-04" db="UniProtKB">
        <authorList>
            <consortium name="WormBaseParasite"/>
        </authorList>
    </citation>
    <scope>IDENTIFICATION</scope>
</reference>
<evidence type="ECO:0000256" key="2">
    <source>
        <dbReference type="ARBA" id="ARBA00022737"/>
    </source>
</evidence>
<dbReference type="OMA" id="WAGDNGG"/>
<dbReference type="InterPro" id="IPR036322">
    <property type="entry name" value="WD40_repeat_dom_sf"/>
</dbReference>
<dbReference type="InterPro" id="IPR001680">
    <property type="entry name" value="WD40_rpt"/>
</dbReference>
<dbReference type="SUPFAM" id="SSF50978">
    <property type="entry name" value="WD40 repeat-like"/>
    <property type="match status" value="1"/>
</dbReference>
<dbReference type="PANTHER" id="PTHR19848">
    <property type="entry name" value="WD40 REPEAT PROTEIN"/>
    <property type="match status" value="1"/>
</dbReference>
<name>A0A158RC60_THECL</name>
<keyword evidence="1" id="KW-0853">WD repeat</keyword>
<reference evidence="3 4" key="2">
    <citation type="submission" date="2018-11" db="EMBL/GenBank/DDBJ databases">
        <authorList>
            <consortium name="Pathogen Informatics"/>
        </authorList>
    </citation>
    <scope>NUCLEOTIDE SEQUENCE [LARGE SCALE GENOMIC DNA]</scope>
</reference>
<dbReference type="AlphaFoldDB" id="A0A158RC60"/>
<dbReference type="InterPro" id="IPR015943">
    <property type="entry name" value="WD40/YVTN_repeat-like_dom_sf"/>
</dbReference>
<proteinExistence type="predicted"/>
<sequence>MEKLEEPVSASGHDATVDTVGLMKSSAHKRLCISGARDRALVLWDTDAVARKMDKEIWRLCHVPEAHQGWIWNLCKGDNDIFYSCAWDRYVKQWQIGNGCINRICDVQMASAALCVVNDGAVTICSTFGRRVIALDARNSLQKIADMLYHRSAVFHLVQDSGSNYLYSCGEDRRIVCVDKRMWKVINELQLKAYAQTISLRQGQLLCGNVKGQLLSVDPTSLKILNEVSIENNGPIRQVRLNAGTQMCISKYRVFKVFTPGLRPKLLAESPKFDIDLTRFDYYDGTLAVACSNGCVMFWS</sequence>